<evidence type="ECO:0000259" key="12">
    <source>
        <dbReference type="Pfam" id="PF17146"/>
    </source>
</evidence>
<sequence>MRFLVVDSGPIIRGARIEQMGAERLVTIPEVLSEIRDEQARARLAALPCELEVREPSEEALLAIKRFAKLTGDLPVLSSVDLRVLALAWMLEKQECDGTEHLRTEPLPRGAAAQKLRLQQRAAAAAVSSEPAPAQRELPTFIESSFGSRAESGAAPWGGGKQAQQKQGAQLAAPRPGAAEAAPVAWAEEGAALPGGGAEEEEELALPDAGWAAGLAHELPLSVAAALRRVQQLRPWAQPNPSFLEFEESTPLEGDEHPDSTGDEDPDLPWITPANLRKTQASDARHAGAPKETTRVGCITTDYAMQSVLLQMGLKLLSVDGMLLRSIKQWEHRQLELQFCSKCGNASLVRLAAIVDNRGNQRLLPEKGAPARVRSTNIRGTKYAMPMPKAGRHANNLVLAEDQLLEAQEKSRKQGRKKGHDVFDPDYDVDAHFGRAGKKGAASRVNVKVGYGKKNPNDVRSRPKRT</sequence>
<proteinExistence type="inferred from homology"/>
<evidence type="ECO:0000256" key="4">
    <source>
        <dbReference type="ARBA" id="ARBA00022723"/>
    </source>
</evidence>
<keyword evidence="5" id="KW-0378">Hydrolase</keyword>
<dbReference type="STRING" id="2903.R1D9R5"/>
<feature type="region of interest" description="Disordered" evidence="10">
    <location>
        <begin position="409"/>
        <end position="428"/>
    </location>
</feature>
<feature type="binding site" evidence="9">
    <location>
        <position position="340"/>
    </location>
    <ligand>
        <name>Zn(2+)</name>
        <dbReference type="ChEBI" id="CHEBI:29105"/>
    </ligand>
</feature>
<evidence type="ECO:0000256" key="10">
    <source>
        <dbReference type="SAM" id="MobiDB-lite"/>
    </source>
</evidence>
<dbReference type="Pfam" id="PF08772">
    <property type="entry name" value="Zn_ribbon_NOB1"/>
    <property type="match status" value="1"/>
</dbReference>
<feature type="region of interest" description="Disordered" evidence="10">
    <location>
        <begin position="435"/>
        <end position="466"/>
    </location>
</feature>
<evidence type="ECO:0000256" key="2">
    <source>
        <dbReference type="ARBA" id="ARBA00005858"/>
    </source>
</evidence>
<evidence type="ECO:0000256" key="7">
    <source>
        <dbReference type="ARBA" id="ARBA00023242"/>
    </source>
</evidence>
<evidence type="ECO:0000256" key="9">
    <source>
        <dbReference type="PIRSR" id="PIRSR037125-1"/>
    </source>
</evidence>
<dbReference type="Gene3D" id="3.40.50.1010">
    <property type="entry name" value="5'-nuclease"/>
    <property type="match status" value="1"/>
</dbReference>
<feature type="domain" description="Nin one binding (NOB1) Zn-ribbon-like" evidence="11">
    <location>
        <begin position="334"/>
        <end position="391"/>
    </location>
</feature>
<dbReference type="RefSeq" id="XP_005784637.1">
    <property type="nucleotide sequence ID" value="XM_005784580.1"/>
</dbReference>
<keyword evidence="7 8" id="KW-0539">Nucleus</keyword>
<dbReference type="OMA" id="GYELECE"/>
<accession>A0A0D3K8X3</accession>
<dbReference type="KEGG" id="ehx:EMIHUDRAFT_202851"/>
<comment type="similarity">
    <text evidence="2 8">Belongs to the NOB1 family.</text>
</comment>
<dbReference type="Gene3D" id="6.20.210.10">
    <property type="entry name" value="Nin one binding (NOB1), Zn-ribbon-like"/>
    <property type="match status" value="1"/>
</dbReference>
<evidence type="ECO:0000256" key="1">
    <source>
        <dbReference type="ARBA" id="ARBA00004123"/>
    </source>
</evidence>
<reference evidence="13" key="2">
    <citation type="submission" date="2024-10" db="UniProtKB">
        <authorList>
            <consortium name="EnsemblProtists"/>
        </authorList>
    </citation>
    <scope>IDENTIFICATION</scope>
</reference>
<evidence type="ECO:0000256" key="3">
    <source>
        <dbReference type="ARBA" id="ARBA00022722"/>
    </source>
</evidence>
<comment type="subcellular location">
    <subcellularLocation>
        <location evidence="1">Nucleus</location>
    </subcellularLocation>
</comment>
<evidence type="ECO:0000313" key="14">
    <source>
        <dbReference type="Proteomes" id="UP000013827"/>
    </source>
</evidence>
<dbReference type="Proteomes" id="UP000013827">
    <property type="component" value="Unassembled WGS sequence"/>
</dbReference>
<name>A0A0D3K8X3_EMIH1</name>
<keyword evidence="3" id="KW-0540">Nuclease</keyword>
<keyword evidence="4 8" id="KW-0479">Metal-binding</keyword>
<dbReference type="GO" id="GO:0030688">
    <property type="term" value="C:preribosome, small subunit precursor"/>
    <property type="evidence" value="ECO:0007669"/>
    <property type="project" value="TreeGrafter"/>
</dbReference>
<feature type="region of interest" description="Disordered" evidence="10">
    <location>
        <begin position="149"/>
        <end position="182"/>
    </location>
</feature>
<keyword evidence="14" id="KW-1185">Reference proteome</keyword>
<dbReference type="CDD" id="cd09876">
    <property type="entry name" value="PIN_Nob1-like"/>
    <property type="match status" value="1"/>
</dbReference>
<organism evidence="13 14">
    <name type="scientific">Emiliania huxleyi (strain CCMP1516)</name>
    <dbReference type="NCBI Taxonomy" id="280463"/>
    <lineage>
        <taxon>Eukaryota</taxon>
        <taxon>Haptista</taxon>
        <taxon>Haptophyta</taxon>
        <taxon>Prymnesiophyceae</taxon>
        <taxon>Isochrysidales</taxon>
        <taxon>Noelaerhabdaceae</taxon>
        <taxon>Emiliania</taxon>
    </lineage>
</organism>
<dbReference type="GO" id="GO:0004521">
    <property type="term" value="F:RNA endonuclease activity"/>
    <property type="evidence" value="ECO:0007669"/>
    <property type="project" value="UniProtKB-UniRule"/>
</dbReference>
<feature type="binding site" evidence="9">
    <location>
        <position position="343"/>
    </location>
    <ligand>
        <name>Zn(2+)</name>
        <dbReference type="ChEBI" id="CHEBI:29105"/>
    </ligand>
</feature>
<dbReference type="GO" id="GO:0030490">
    <property type="term" value="P:maturation of SSU-rRNA"/>
    <property type="evidence" value="ECO:0007669"/>
    <property type="project" value="TreeGrafter"/>
</dbReference>
<evidence type="ECO:0000259" key="11">
    <source>
        <dbReference type="Pfam" id="PF08772"/>
    </source>
</evidence>
<keyword evidence="6 8" id="KW-0862">Zinc</keyword>
<evidence type="ECO:0008006" key="15">
    <source>
        <dbReference type="Google" id="ProtNLM"/>
    </source>
</evidence>
<reference evidence="14" key="1">
    <citation type="journal article" date="2013" name="Nature">
        <title>Pan genome of the phytoplankton Emiliania underpins its global distribution.</title>
        <authorList>
            <person name="Read B.A."/>
            <person name="Kegel J."/>
            <person name="Klute M.J."/>
            <person name="Kuo A."/>
            <person name="Lefebvre S.C."/>
            <person name="Maumus F."/>
            <person name="Mayer C."/>
            <person name="Miller J."/>
            <person name="Monier A."/>
            <person name="Salamov A."/>
            <person name="Young J."/>
            <person name="Aguilar M."/>
            <person name="Claverie J.M."/>
            <person name="Frickenhaus S."/>
            <person name="Gonzalez K."/>
            <person name="Herman E.K."/>
            <person name="Lin Y.C."/>
            <person name="Napier J."/>
            <person name="Ogata H."/>
            <person name="Sarno A.F."/>
            <person name="Shmutz J."/>
            <person name="Schroeder D."/>
            <person name="de Vargas C."/>
            <person name="Verret F."/>
            <person name="von Dassow P."/>
            <person name="Valentin K."/>
            <person name="Van de Peer Y."/>
            <person name="Wheeler G."/>
            <person name="Dacks J.B."/>
            <person name="Delwiche C.F."/>
            <person name="Dyhrman S.T."/>
            <person name="Glockner G."/>
            <person name="John U."/>
            <person name="Richards T."/>
            <person name="Worden A.Z."/>
            <person name="Zhang X."/>
            <person name="Grigoriev I.V."/>
            <person name="Allen A.E."/>
            <person name="Bidle K."/>
            <person name="Borodovsky M."/>
            <person name="Bowler C."/>
            <person name="Brownlee C."/>
            <person name="Cock J.M."/>
            <person name="Elias M."/>
            <person name="Gladyshev V.N."/>
            <person name="Groth M."/>
            <person name="Guda C."/>
            <person name="Hadaegh A."/>
            <person name="Iglesias-Rodriguez M.D."/>
            <person name="Jenkins J."/>
            <person name="Jones B.M."/>
            <person name="Lawson T."/>
            <person name="Leese F."/>
            <person name="Lindquist E."/>
            <person name="Lobanov A."/>
            <person name="Lomsadze A."/>
            <person name="Malik S.B."/>
            <person name="Marsh M.E."/>
            <person name="Mackinder L."/>
            <person name="Mock T."/>
            <person name="Mueller-Roeber B."/>
            <person name="Pagarete A."/>
            <person name="Parker M."/>
            <person name="Probert I."/>
            <person name="Quesneville H."/>
            <person name="Raines C."/>
            <person name="Rensing S.A."/>
            <person name="Riano-Pachon D.M."/>
            <person name="Richier S."/>
            <person name="Rokitta S."/>
            <person name="Shiraiwa Y."/>
            <person name="Soanes D.M."/>
            <person name="van der Giezen M."/>
            <person name="Wahlund T.M."/>
            <person name="Williams B."/>
            <person name="Wilson W."/>
            <person name="Wolfe G."/>
            <person name="Wurch L.L."/>
        </authorList>
    </citation>
    <scope>NUCLEOTIDE SEQUENCE</scope>
</reference>
<protein>
    <recommendedName>
        <fullName evidence="15">20S-pre-rRNA D-site endonuclease NOB1</fullName>
    </recommendedName>
</protein>
<dbReference type="PaxDb" id="2903-EOD32208"/>
<dbReference type="AlphaFoldDB" id="A0A0D3K8X3"/>
<evidence type="ECO:0000256" key="6">
    <source>
        <dbReference type="ARBA" id="ARBA00022833"/>
    </source>
</evidence>
<dbReference type="GO" id="GO:0016787">
    <property type="term" value="F:hydrolase activity"/>
    <property type="evidence" value="ECO:0007669"/>
    <property type="project" value="UniProtKB-KW"/>
</dbReference>
<dbReference type="InterPro" id="IPR036283">
    <property type="entry name" value="NOB1_Zf-like_sf"/>
</dbReference>
<dbReference type="eggNOG" id="KOG2463">
    <property type="taxonomic scope" value="Eukaryota"/>
</dbReference>
<evidence type="ECO:0000256" key="8">
    <source>
        <dbReference type="PIRNR" id="PIRNR037125"/>
    </source>
</evidence>
<dbReference type="PANTHER" id="PTHR12814">
    <property type="entry name" value="RNA-BINDING PROTEIN NOB1"/>
    <property type="match status" value="1"/>
</dbReference>
<dbReference type="EnsemblProtists" id="EOD32208">
    <property type="protein sequence ID" value="EOD32208"/>
    <property type="gene ID" value="EMIHUDRAFT_202851"/>
</dbReference>
<dbReference type="GO" id="GO:0031981">
    <property type="term" value="C:nuclear lumen"/>
    <property type="evidence" value="ECO:0007669"/>
    <property type="project" value="UniProtKB-ARBA"/>
</dbReference>
<dbReference type="Pfam" id="PF17146">
    <property type="entry name" value="PIN_6"/>
    <property type="match status" value="1"/>
</dbReference>
<feature type="compositionally biased region" description="Low complexity" evidence="10">
    <location>
        <begin position="162"/>
        <end position="182"/>
    </location>
</feature>
<feature type="compositionally biased region" description="Basic and acidic residues" evidence="10">
    <location>
        <begin position="455"/>
        <end position="466"/>
    </location>
</feature>
<dbReference type="InterPro" id="IPR017117">
    <property type="entry name" value="Nob1_euk"/>
</dbReference>
<dbReference type="PIRSF" id="PIRSF037125">
    <property type="entry name" value="D-site_20S_pre-rRNA_nuclease"/>
    <property type="match status" value="1"/>
</dbReference>
<dbReference type="FunFam" id="3.40.50.1010:FF:000020">
    <property type="entry name" value="20S-pre-rRNA D-site endonuclease NOB1"/>
    <property type="match status" value="1"/>
</dbReference>
<dbReference type="GeneID" id="17277480"/>
<feature type="region of interest" description="Disordered" evidence="10">
    <location>
        <begin position="248"/>
        <end position="272"/>
    </location>
</feature>
<dbReference type="SUPFAM" id="SSF144206">
    <property type="entry name" value="NOB1 zinc finger-like"/>
    <property type="match status" value="1"/>
</dbReference>
<dbReference type="GO" id="GO:0046872">
    <property type="term" value="F:metal ion binding"/>
    <property type="evidence" value="ECO:0007669"/>
    <property type="project" value="UniProtKB-UniRule"/>
</dbReference>
<feature type="domain" description="Ribonuclease PIN" evidence="12">
    <location>
        <begin position="4"/>
        <end position="91"/>
    </location>
</feature>
<dbReference type="InterPro" id="IPR014881">
    <property type="entry name" value="NOB1_Zn-bd"/>
</dbReference>
<dbReference type="PANTHER" id="PTHR12814:SF2">
    <property type="entry name" value="RNA-BINDING PROTEIN NOB1"/>
    <property type="match status" value="1"/>
</dbReference>
<dbReference type="GO" id="GO:0005737">
    <property type="term" value="C:cytoplasm"/>
    <property type="evidence" value="ECO:0007669"/>
    <property type="project" value="UniProtKB-ARBA"/>
</dbReference>
<evidence type="ECO:0000313" key="13">
    <source>
        <dbReference type="EnsemblProtists" id="EOD32208"/>
    </source>
</evidence>
<dbReference type="InterPro" id="IPR033411">
    <property type="entry name" value="Ribonuclease_PIN"/>
</dbReference>
<evidence type="ECO:0000256" key="5">
    <source>
        <dbReference type="ARBA" id="ARBA00022801"/>
    </source>
</evidence>
<dbReference type="InterPro" id="IPR039907">
    <property type="entry name" value="NOB1"/>
</dbReference>
<dbReference type="HOGENOM" id="CLU_024666_2_0_1"/>